<dbReference type="PANTHER" id="PTHR43762">
    <property type="entry name" value="L-GULONOLACTONE OXIDASE"/>
    <property type="match status" value="1"/>
</dbReference>
<evidence type="ECO:0000256" key="10">
    <source>
        <dbReference type="SAM" id="Phobius"/>
    </source>
</evidence>
<dbReference type="InterPro" id="IPR016166">
    <property type="entry name" value="FAD-bd_PCMH"/>
</dbReference>
<dbReference type="GO" id="GO:0015267">
    <property type="term" value="F:channel activity"/>
    <property type="evidence" value="ECO:0007669"/>
    <property type="project" value="InterPro"/>
</dbReference>
<comment type="subcellular location">
    <subcellularLocation>
        <location evidence="1">Membrane</location>
        <topology evidence="1">Multi-pass membrane protein</topology>
    </subcellularLocation>
</comment>
<evidence type="ECO:0000256" key="2">
    <source>
        <dbReference type="ARBA" id="ARBA00005083"/>
    </source>
</evidence>
<protein>
    <recommendedName>
        <fullName evidence="3">D-arabinono-1,4-lactone oxidase</fullName>
        <ecNumber evidence="3">1.1.3.37</ecNumber>
    </recommendedName>
    <alternativeName>
        <fullName evidence="8">L-galactono-gamma-lactone oxidase</fullName>
    </alternativeName>
</protein>
<dbReference type="GO" id="GO:0016020">
    <property type="term" value="C:membrane"/>
    <property type="evidence" value="ECO:0007669"/>
    <property type="project" value="UniProtKB-SubCell"/>
</dbReference>
<evidence type="ECO:0000256" key="1">
    <source>
        <dbReference type="ARBA" id="ARBA00004141"/>
    </source>
</evidence>
<sequence>MALKKSLAILSLVVGSIAEPYNTFDGPGFPACNNVSAVHDAASVKDIQNIVQNAIQAGQKIRASGKAHMWYDTMCSDDPNTVIVRTENVNNIYDLDLEAGTVMIEAGVTFLQLAEYLHDRGASAGYTLVNWNITLAGCVAMGAHRSSIREDSMVAAGVLEMDIVDGNGKLRHLERDDSDDWLAASTSLGLLGVIVRMKFKIYPDFKVYADQKTLDESEVLNGDIYGMIAPYATANFWWWPHKKKFHWRYYDVIPTNKSDQEGFQNTFSITKLEAGAIQAIWNTGKGASLSNLLAEEILFGQWENPNFREKTSNEPITKWPVYGWNYDVLIGGLYPDQKPVWEYGIHGYTLELAFPITQANAMLKRVRQLFDAEAKKLKFMASTYRSGINIKFGKPYFDLLGQVTYGTADGADWDKGVIMLDFPSYKPNIGDGLRYNEPFYHKLAEVLIDEFPSRPHWTKNTREVFERSAKNLDPDHISRFKAVREKFDPEGVFRSVVGEAIGSAFVISNCKNEEEECINFKSRTPIEGPLIITVATTMAITARQTSSNGRDIESRPSTEPLNPRYQSNNPPFAGRLGANQACVVDGTTLEDQKILEHQPDATPHMSFSELIDMRPITNVNLWKAALIEGIGTLMFVYITIWANASPDAIPTRPTAQLGNFDNAAFVGPLIGGILNFLFVTLFITAFGAVSGAHFNPLITFATFCARLCSLPRMVLYISAQAGGSALAGLLVRASWGSRDFKVGGCWLYTDVVPPREIFVVELVSATLLLFLAFGVGLDPRQAKVVGPSLGPFLVGLSVGTMSFATAFTRYGYGGAGLNPARCMGAFVGSRFSGGHWIHWVADGIACIVHGLVYYFVPPWTELEGKTTCYKGDNIAILPATDFQ</sequence>
<keyword evidence="7 10" id="KW-0472">Membrane</keyword>
<evidence type="ECO:0000256" key="6">
    <source>
        <dbReference type="ARBA" id="ARBA00023002"/>
    </source>
</evidence>
<dbReference type="PANTHER" id="PTHR43762:SF1">
    <property type="entry name" value="D-ARABINONO-1,4-LACTONE OXIDASE"/>
    <property type="match status" value="1"/>
</dbReference>
<dbReference type="InterPro" id="IPR036318">
    <property type="entry name" value="FAD-bd_PCMH-like_sf"/>
</dbReference>
<dbReference type="Pfam" id="PF04030">
    <property type="entry name" value="ALO"/>
    <property type="match status" value="1"/>
</dbReference>
<feature type="chain" id="PRO_5016628250" description="D-arabinono-1,4-lactone oxidase" evidence="11">
    <location>
        <begin position="19"/>
        <end position="883"/>
    </location>
</feature>
<evidence type="ECO:0000259" key="12">
    <source>
        <dbReference type="PROSITE" id="PS51387"/>
    </source>
</evidence>
<dbReference type="Gene3D" id="1.20.1080.10">
    <property type="entry name" value="Glycerol uptake facilitator protein"/>
    <property type="match status" value="1"/>
</dbReference>
<evidence type="ECO:0000256" key="5">
    <source>
        <dbReference type="ARBA" id="ARBA00022989"/>
    </source>
</evidence>
<dbReference type="Pfam" id="PF01565">
    <property type="entry name" value="FAD_binding_4"/>
    <property type="match status" value="1"/>
</dbReference>
<keyword evidence="14" id="KW-1185">Reference proteome</keyword>
<dbReference type="InterPro" id="IPR000425">
    <property type="entry name" value="MIP"/>
</dbReference>
<dbReference type="EMBL" id="QKXC01000285">
    <property type="protein sequence ID" value="RBR08367.1"/>
    <property type="molecule type" value="Genomic_DNA"/>
</dbReference>
<feature type="transmembrane region" description="Helical" evidence="10">
    <location>
        <begin position="757"/>
        <end position="777"/>
    </location>
</feature>
<keyword evidence="11" id="KW-0732">Signal</keyword>
<evidence type="ECO:0000256" key="8">
    <source>
        <dbReference type="ARBA" id="ARBA00033418"/>
    </source>
</evidence>
<name>A0A366QU26_9HYPO</name>
<comment type="pathway">
    <text evidence="2">Cofactor biosynthesis; D-erythroascorbate biosynthesis; dehydro-D-arabinono-1,4-lactone from D-arabinose: step 2/2.</text>
</comment>
<reference evidence="13 14" key="1">
    <citation type="submission" date="2018-06" db="EMBL/GenBank/DDBJ databases">
        <title>Fusarium incarnatum-equiseti species complex species 28.</title>
        <authorList>
            <person name="Gardiner D.M."/>
        </authorList>
    </citation>
    <scope>NUCLEOTIDE SEQUENCE [LARGE SCALE GENOMIC DNA]</scope>
    <source>
        <strain evidence="13 14">FIESC_28</strain>
    </source>
</reference>
<keyword evidence="5 10" id="KW-1133">Transmembrane helix</keyword>
<proteinExistence type="predicted"/>
<dbReference type="SUPFAM" id="SSF56176">
    <property type="entry name" value="FAD-binding/transporter-associated domain-like"/>
    <property type="match status" value="1"/>
</dbReference>
<dbReference type="Gene3D" id="3.30.465.10">
    <property type="match status" value="1"/>
</dbReference>
<dbReference type="InterPro" id="IPR010031">
    <property type="entry name" value="FAD_lactone_oxidase-like"/>
</dbReference>
<evidence type="ECO:0000313" key="14">
    <source>
        <dbReference type="Proteomes" id="UP000253153"/>
    </source>
</evidence>
<dbReference type="InterPro" id="IPR007173">
    <property type="entry name" value="ALO_C"/>
</dbReference>
<feature type="transmembrane region" description="Helical" evidence="10">
    <location>
        <begin position="836"/>
        <end position="856"/>
    </location>
</feature>
<keyword evidence="6" id="KW-0560">Oxidoreductase</keyword>
<evidence type="ECO:0000313" key="13">
    <source>
        <dbReference type="EMBL" id="RBR08367.1"/>
    </source>
</evidence>
<dbReference type="UniPathway" id="UPA00771">
    <property type="reaction ID" value="UER00766"/>
</dbReference>
<dbReference type="PRINTS" id="PR00783">
    <property type="entry name" value="MINTRINSICP"/>
</dbReference>
<dbReference type="Proteomes" id="UP000253153">
    <property type="component" value="Unassembled WGS sequence"/>
</dbReference>
<keyword evidence="4 10" id="KW-0812">Transmembrane</keyword>
<accession>A0A366QU26</accession>
<dbReference type="Pfam" id="PF00230">
    <property type="entry name" value="MIP"/>
    <property type="match status" value="1"/>
</dbReference>
<feature type="transmembrane region" description="Helical" evidence="10">
    <location>
        <begin position="663"/>
        <end position="686"/>
    </location>
</feature>
<gene>
    <name evidence="13" type="ORF">FIESC28_10272</name>
</gene>
<comment type="caution">
    <text evidence="13">The sequence shown here is derived from an EMBL/GenBank/DDBJ whole genome shotgun (WGS) entry which is preliminary data.</text>
</comment>
<dbReference type="InterPro" id="IPR006094">
    <property type="entry name" value="Oxid_FAD_bind_N"/>
</dbReference>
<feature type="transmembrane region" description="Helical" evidence="10">
    <location>
        <begin position="715"/>
        <end position="737"/>
    </location>
</feature>
<evidence type="ECO:0000256" key="9">
    <source>
        <dbReference type="SAM" id="MobiDB-lite"/>
    </source>
</evidence>
<dbReference type="PROSITE" id="PS51387">
    <property type="entry name" value="FAD_PCMH"/>
    <property type="match status" value="1"/>
</dbReference>
<dbReference type="AlphaFoldDB" id="A0A366QU26"/>
<evidence type="ECO:0000256" key="7">
    <source>
        <dbReference type="ARBA" id="ARBA00023136"/>
    </source>
</evidence>
<feature type="transmembrane region" description="Helical" evidence="10">
    <location>
        <begin position="789"/>
        <end position="807"/>
    </location>
</feature>
<dbReference type="SUPFAM" id="SSF81338">
    <property type="entry name" value="Aquaporin-like"/>
    <property type="match status" value="1"/>
</dbReference>
<dbReference type="OrthoDB" id="371463at2759"/>
<feature type="region of interest" description="Disordered" evidence="9">
    <location>
        <begin position="543"/>
        <end position="571"/>
    </location>
</feature>
<evidence type="ECO:0000256" key="4">
    <source>
        <dbReference type="ARBA" id="ARBA00022692"/>
    </source>
</evidence>
<dbReference type="EC" id="1.1.3.37" evidence="3"/>
<dbReference type="RefSeq" id="XP_031011534.1">
    <property type="nucleotide sequence ID" value="XM_031164406.1"/>
</dbReference>
<feature type="domain" description="FAD-binding PCMH-type" evidence="12">
    <location>
        <begin position="31"/>
        <end position="204"/>
    </location>
</feature>
<organism evidence="13 14">
    <name type="scientific">Fusarium coffeatum</name>
    <dbReference type="NCBI Taxonomy" id="231269"/>
    <lineage>
        <taxon>Eukaryota</taxon>
        <taxon>Fungi</taxon>
        <taxon>Dikarya</taxon>
        <taxon>Ascomycota</taxon>
        <taxon>Pezizomycotina</taxon>
        <taxon>Sordariomycetes</taxon>
        <taxon>Hypocreomycetidae</taxon>
        <taxon>Hypocreales</taxon>
        <taxon>Nectriaceae</taxon>
        <taxon>Fusarium</taxon>
        <taxon>Fusarium incarnatum-equiseti species complex</taxon>
    </lineage>
</organism>
<dbReference type="InterPro" id="IPR023271">
    <property type="entry name" value="Aquaporin-like"/>
</dbReference>
<dbReference type="GeneID" id="41999702"/>
<evidence type="ECO:0000256" key="11">
    <source>
        <dbReference type="SAM" id="SignalP"/>
    </source>
</evidence>
<feature type="compositionally biased region" description="Polar residues" evidence="9">
    <location>
        <begin position="557"/>
        <end position="570"/>
    </location>
</feature>
<evidence type="ECO:0000256" key="3">
    <source>
        <dbReference type="ARBA" id="ARBA00013136"/>
    </source>
</evidence>
<dbReference type="GO" id="GO:0071949">
    <property type="term" value="F:FAD binding"/>
    <property type="evidence" value="ECO:0007669"/>
    <property type="project" value="InterPro"/>
</dbReference>
<feature type="signal peptide" evidence="11">
    <location>
        <begin position="1"/>
        <end position="18"/>
    </location>
</feature>
<dbReference type="GO" id="GO:0003885">
    <property type="term" value="F:D-arabinono-1,4-lactone oxidase activity"/>
    <property type="evidence" value="ECO:0007669"/>
    <property type="project" value="UniProtKB-EC"/>
</dbReference>
<dbReference type="InterPro" id="IPR016169">
    <property type="entry name" value="FAD-bd_PCMH_sub2"/>
</dbReference>